<feature type="non-terminal residue" evidence="1">
    <location>
        <position position="1"/>
    </location>
</feature>
<name>A0A0F9G9R8_9ZZZZ</name>
<sequence>RPLKLNLKPFFRLHPPRKGIKSKLHFPKGVLGDNKEKINDLVLRML</sequence>
<reference evidence="1" key="1">
    <citation type="journal article" date="2015" name="Nature">
        <title>Complex archaea that bridge the gap between prokaryotes and eukaryotes.</title>
        <authorList>
            <person name="Spang A."/>
            <person name="Saw J.H."/>
            <person name="Jorgensen S.L."/>
            <person name="Zaremba-Niedzwiedzka K."/>
            <person name="Martijn J."/>
            <person name="Lind A.E."/>
            <person name="van Eijk R."/>
            <person name="Schleper C."/>
            <person name="Guy L."/>
            <person name="Ettema T.J."/>
        </authorList>
    </citation>
    <scope>NUCLEOTIDE SEQUENCE</scope>
</reference>
<protein>
    <recommendedName>
        <fullName evidence="2">Ribosomal protein L30 ferredoxin-like fold domain-containing protein</fullName>
    </recommendedName>
</protein>
<comment type="caution">
    <text evidence="1">The sequence shown here is derived from an EMBL/GenBank/DDBJ whole genome shotgun (WGS) entry which is preliminary data.</text>
</comment>
<dbReference type="AlphaFoldDB" id="A0A0F9G9R8"/>
<dbReference type="InterPro" id="IPR036919">
    <property type="entry name" value="Ribo_uL30_ferredoxin-like_sf"/>
</dbReference>
<dbReference type="SUPFAM" id="SSF55129">
    <property type="entry name" value="Ribosomal protein L30p/L7e"/>
    <property type="match status" value="1"/>
</dbReference>
<dbReference type="EMBL" id="LAZR01018680">
    <property type="protein sequence ID" value="KKL95423.1"/>
    <property type="molecule type" value="Genomic_DNA"/>
</dbReference>
<proteinExistence type="predicted"/>
<accession>A0A0F9G9R8</accession>
<evidence type="ECO:0000313" key="1">
    <source>
        <dbReference type="EMBL" id="KKL95423.1"/>
    </source>
</evidence>
<evidence type="ECO:0008006" key="2">
    <source>
        <dbReference type="Google" id="ProtNLM"/>
    </source>
</evidence>
<gene>
    <name evidence="1" type="ORF">LCGC14_1854700</name>
</gene>
<dbReference type="Gene3D" id="3.30.1390.20">
    <property type="entry name" value="Ribosomal protein L30, ferredoxin-like fold domain"/>
    <property type="match status" value="1"/>
</dbReference>
<organism evidence="1">
    <name type="scientific">marine sediment metagenome</name>
    <dbReference type="NCBI Taxonomy" id="412755"/>
    <lineage>
        <taxon>unclassified sequences</taxon>
        <taxon>metagenomes</taxon>
        <taxon>ecological metagenomes</taxon>
    </lineage>
</organism>